<evidence type="ECO:0000313" key="1">
    <source>
        <dbReference type="EMBL" id="TBU51837.1"/>
    </source>
</evidence>
<gene>
    <name evidence="1" type="ORF">BD310DRAFT_941445</name>
</gene>
<dbReference type="Proteomes" id="UP000292082">
    <property type="component" value="Unassembled WGS sequence"/>
</dbReference>
<protein>
    <submittedName>
        <fullName evidence="1">Uncharacterized protein</fullName>
    </submittedName>
</protein>
<organism evidence="1 2">
    <name type="scientific">Dichomitus squalens</name>
    <dbReference type="NCBI Taxonomy" id="114155"/>
    <lineage>
        <taxon>Eukaryota</taxon>
        <taxon>Fungi</taxon>
        <taxon>Dikarya</taxon>
        <taxon>Basidiomycota</taxon>
        <taxon>Agaricomycotina</taxon>
        <taxon>Agaricomycetes</taxon>
        <taxon>Polyporales</taxon>
        <taxon>Polyporaceae</taxon>
        <taxon>Dichomitus</taxon>
    </lineage>
</organism>
<sequence>MPMLPKRTIRGLPSLFLGDALTHALIHVHTTTEKVWQCPRPSGIIGPAVYPSSALLTRFGPHDLRLEGGQRDLLLFLRRLSREASVLGSAQISVARSIAWNGIFRSP</sequence>
<proteinExistence type="predicted"/>
<dbReference type="EMBL" id="ML145282">
    <property type="protein sequence ID" value="TBU51837.1"/>
    <property type="molecule type" value="Genomic_DNA"/>
</dbReference>
<keyword evidence="2" id="KW-1185">Reference proteome</keyword>
<reference evidence="1 2" key="1">
    <citation type="submission" date="2019-01" db="EMBL/GenBank/DDBJ databases">
        <title>Draft genome sequences of three monokaryotic isolates of the white-rot basidiomycete fungus Dichomitus squalens.</title>
        <authorList>
            <consortium name="DOE Joint Genome Institute"/>
            <person name="Lopez S.C."/>
            <person name="Andreopoulos B."/>
            <person name="Pangilinan J."/>
            <person name="Lipzen A."/>
            <person name="Riley R."/>
            <person name="Ahrendt S."/>
            <person name="Ng V."/>
            <person name="Barry K."/>
            <person name="Daum C."/>
            <person name="Grigoriev I.V."/>
            <person name="Hilden K.S."/>
            <person name="Makela M.R."/>
            <person name="de Vries R.P."/>
        </authorList>
    </citation>
    <scope>NUCLEOTIDE SEQUENCE [LARGE SCALE GENOMIC DNA]</scope>
    <source>
        <strain evidence="1 2">CBS 464.89</strain>
    </source>
</reference>
<accession>A0A4Q9PF49</accession>
<evidence type="ECO:0000313" key="2">
    <source>
        <dbReference type="Proteomes" id="UP000292082"/>
    </source>
</evidence>
<dbReference type="AlphaFoldDB" id="A0A4Q9PF49"/>
<name>A0A4Q9PF49_9APHY</name>